<keyword evidence="5" id="KW-1003">Cell membrane</keyword>
<feature type="binding site" evidence="21">
    <location>
        <position position="850"/>
    </location>
    <ligand>
        <name>ATP</name>
        <dbReference type="ChEBI" id="CHEBI:30616"/>
    </ligand>
</feature>
<dbReference type="InterPro" id="IPR032631">
    <property type="entry name" value="P-type_ATPase_N"/>
</dbReference>
<dbReference type="SFLD" id="SFLDG00002">
    <property type="entry name" value="C1.7:_P-type_atpase_like"/>
    <property type="match status" value="1"/>
</dbReference>
<feature type="compositionally biased region" description="Basic and acidic residues" evidence="24">
    <location>
        <begin position="48"/>
        <end position="57"/>
    </location>
</feature>
<dbReference type="Pfam" id="PF13246">
    <property type="entry name" value="Cation_ATPase"/>
    <property type="match status" value="1"/>
</dbReference>
<feature type="transmembrane region" description="Helical" evidence="23">
    <location>
        <begin position="1267"/>
        <end position="1284"/>
    </location>
</feature>
<feature type="binding site" evidence="22">
    <location>
        <position position="619"/>
    </location>
    <ligand>
        <name>Mg(2+)</name>
        <dbReference type="ChEBI" id="CHEBI:18420"/>
    </ligand>
</feature>
<dbReference type="SUPFAM" id="SSF56784">
    <property type="entry name" value="HAD-like"/>
    <property type="match status" value="1"/>
</dbReference>
<feature type="transmembrane region" description="Helical" evidence="23">
    <location>
        <begin position="152"/>
        <end position="169"/>
    </location>
</feature>
<comment type="catalytic activity">
    <reaction evidence="15 23">
        <text>ATP + H2O + phospholipidSide 1 = ADP + phosphate + phospholipidSide 2.</text>
        <dbReference type="EC" id="7.6.2.1"/>
    </reaction>
</comment>
<proteinExistence type="inferred from homology"/>
<feature type="region of interest" description="Disordered" evidence="24">
    <location>
        <begin position="1365"/>
        <end position="1469"/>
    </location>
</feature>
<dbReference type="Gene3D" id="3.40.50.1000">
    <property type="entry name" value="HAD superfamily/HAD-like"/>
    <property type="match status" value="1"/>
</dbReference>
<evidence type="ECO:0000256" key="11">
    <source>
        <dbReference type="ARBA" id="ARBA00022967"/>
    </source>
</evidence>
<dbReference type="GO" id="GO:0099040">
    <property type="term" value="P:ceramide translocation"/>
    <property type="evidence" value="ECO:0007669"/>
    <property type="project" value="UniProtKB-ARBA"/>
</dbReference>
<evidence type="ECO:0000256" key="2">
    <source>
        <dbReference type="ARBA" id="ARBA00004651"/>
    </source>
</evidence>
<feature type="binding site" evidence="21">
    <location>
        <position position="930"/>
    </location>
    <ligand>
        <name>ATP</name>
        <dbReference type="ChEBI" id="CHEBI:30616"/>
    </ligand>
</feature>
<feature type="binding site" evidence="22">
    <location>
        <position position="617"/>
    </location>
    <ligand>
        <name>Mg(2+)</name>
        <dbReference type="ChEBI" id="CHEBI:18420"/>
    </ligand>
</feature>
<feature type="binding site" evidence="21">
    <location>
        <position position="1035"/>
    </location>
    <ligand>
        <name>ATP</name>
        <dbReference type="ChEBI" id="CHEBI:30616"/>
    </ligand>
</feature>
<feature type="transmembrane region" description="Helical" evidence="23">
    <location>
        <begin position="1304"/>
        <end position="1322"/>
    </location>
</feature>
<keyword evidence="7 22" id="KW-0479">Metal-binding</keyword>
<feature type="domain" description="P-type ATPase N-terminal" evidence="25">
    <location>
        <begin position="91"/>
        <end position="144"/>
    </location>
</feature>
<dbReference type="InterPro" id="IPR018303">
    <property type="entry name" value="ATPase_P-typ_P_site"/>
</dbReference>
<dbReference type="GO" id="GO:0016887">
    <property type="term" value="F:ATP hydrolysis activity"/>
    <property type="evidence" value="ECO:0007669"/>
    <property type="project" value="InterPro"/>
</dbReference>
<evidence type="ECO:0000256" key="1">
    <source>
        <dbReference type="ARBA" id="ARBA00001946"/>
    </source>
</evidence>
<sequence>MAVEPAVDPPQRSNPVNRMRWATQRVNGTKGALKRMSILKRHNGRKSGSVEKRRSDGEDGLGVVDEEEPPEETSVGRTIYFNQALPASARDEEGHPSQHFPRNKIRTAKYTPLNFVVLNLWWQFHQIANVYFLFIIILSGFSIFGVQNPGLAAVPLIVIVIITAIKDAIEDWRRTVLDNELNNAPVHRLIDWENVNSAEEKISIWRRFKKANTRAIIAVWRWWKERKDRKKVTKEKGKAYVDAVLDKADDEGDRRVSMFSAQFDMEHERDDVEMTPVPSPTPDHQRNAQPGTQYVHNESEEHANGSNNNLQVPGAAPPKRFYGSLLDPTMQSSEKARFKRDFWKSVQVGDFVRLYNAEEIPADIVVLSTSDTDGACYIETKNLDGETNLKVRHALHSGRKIKRARDCERTNFVIESEPPHANLYAYSGVARWEQKDPQNREPPQEMAEAIGINNLLLRGCTLRNTDWIVGVVVFTGQETKIMLNSGITPSKRAQISRELNWNVLYNFIILFFMCLVAGIVNGTTWAKGNQSLDFFEFGSIGGSAAANGVITFWAAIILFQNLVPISLYISLEIIRTAQAFFIYSDSYMYYERIDYPCTPKSWNISDDLGQIEYIFSDKTGTLTQNVMEFKKCTINGVPYGEAYTEALAGLQKRQGIDVEAEGARANAQIAKDRVRMLADIRSMYDNPYLRDDDLTFVAPDFIADLGDAQNPVQRAANERFMLALALCHTVITERTPGNPPKIEFKAQSPDEAALVSTAKDVGFTVLGVTNESILLNVLGEEREYQILNTLEFNSTRKRMSAIIRMPDNKIILFCKGADSIIYSRLAKGEQPELRKTTAEHLEMFAREGLRTLCIAQRELSEAEYQEWNREHDVAAASVQDREEKLEAVSDAIERELTLLGGTAIEDKLQEGVPDALSLLLSAGLKIWVLTGDKVETAINIGFSCNLLGNDMDLIILKSEEDSLEHAEAELDKHLRAFGKTGSDEELEAARQNHEPPAPTHALVIDGDTLKLVLDEKLRQKFLLLCKECRSVLCCRVSPAQKAAVVRMVKNGLNVITLSIGDGANDVAMIQEAHIGVGIAGEEGRQAVMSSDYAIGQFRFLTRLILVHGRWAYKRMATTVACFFYKNIVWVFALFWYQIFTNFDCSYVYDYTYILLFNLAFTSLPIIFMGILDQDVDDKVSLAVPQLYRRGIERKEWTPTRFWLYMFDGLYQSAICFWFIYGVFAAETFNTESGLSVNDYKRIGIYIVSPAVAVINLYILLNMARWDWFTLLITTISILFIYLWTGIYTQFTVSFTWYQAAQETYGAASFWAGNFFCIALALLPRFAYDAIQKAYFPSDVDIVREQVRQGKFDYLKDVDPLMVSSQKKVDSTASSETSGKTTHLKRGNSTAMSEDQRPIYPPSMAPTATTHNARSNNGSDGTDYIARSSIERGCPPVSASGTPLTPTIHEPNNPFSERPSFDRPRPSFDRMRTSMDRTRASFEASRDFTSAAYLARVESTSPQTPSQRHPLSIEDRLA</sequence>
<evidence type="ECO:0000256" key="15">
    <source>
        <dbReference type="ARBA" id="ARBA00034036"/>
    </source>
</evidence>
<evidence type="ECO:0000313" key="27">
    <source>
        <dbReference type="EMBL" id="QIW99970.1"/>
    </source>
</evidence>
<dbReference type="PANTHER" id="PTHR24092:SF180">
    <property type="entry name" value="PHOSPHOLIPID-TRANSPORTING ATPASE DNF1-RELATED"/>
    <property type="match status" value="1"/>
</dbReference>
<dbReference type="EMBL" id="CP051142">
    <property type="protein sequence ID" value="QIW99970.1"/>
    <property type="molecule type" value="Genomic_DNA"/>
</dbReference>
<evidence type="ECO:0000256" key="24">
    <source>
        <dbReference type="SAM" id="MobiDB-lite"/>
    </source>
</evidence>
<feature type="binding site" evidence="22">
    <location>
        <position position="1065"/>
    </location>
    <ligand>
        <name>Mg(2+)</name>
        <dbReference type="ChEBI" id="CHEBI:18420"/>
    </ligand>
</feature>
<dbReference type="InterPro" id="IPR001757">
    <property type="entry name" value="P_typ_ATPase"/>
</dbReference>
<feature type="compositionally biased region" description="Polar residues" evidence="24">
    <location>
        <begin position="1405"/>
        <end position="1419"/>
    </location>
</feature>
<feature type="binding site" evidence="21">
    <location>
        <position position="1041"/>
    </location>
    <ligand>
        <name>ATP</name>
        <dbReference type="ChEBI" id="CHEBI:30616"/>
    </ligand>
</feature>
<dbReference type="InterPro" id="IPR023298">
    <property type="entry name" value="ATPase_P-typ_TM_dom_sf"/>
</dbReference>
<evidence type="ECO:0000256" key="7">
    <source>
        <dbReference type="ARBA" id="ARBA00022723"/>
    </source>
</evidence>
<dbReference type="GO" id="GO:0070867">
    <property type="term" value="C:mating projection tip membrane"/>
    <property type="evidence" value="ECO:0007669"/>
    <property type="project" value="UniProtKB-ARBA"/>
</dbReference>
<evidence type="ECO:0000256" key="5">
    <source>
        <dbReference type="ARBA" id="ARBA00022475"/>
    </source>
</evidence>
<dbReference type="GO" id="GO:0140346">
    <property type="term" value="F:phosphatidylserine flippase activity"/>
    <property type="evidence" value="ECO:0007669"/>
    <property type="project" value="UniProtKB-ARBA"/>
</dbReference>
<evidence type="ECO:0000256" key="9">
    <source>
        <dbReference type="ARBA" id="ARBA00022840"/>
    </source>
</evidence>
<feature type="binding site" evidence="21">
    <location>
        <position position="932"/>
    </location>
    <ligand>
        <name>ATP</name>
        <dbReference type="ChEBI" id="CHEBI:30616"/>
    </ligand>
</feature>
<accession>A0A6H0XZ76</accession>
<reference evidence="27 28" key="1">
    <citation type="journal article" date="2016" name="Sci. Rep.">
        <title>Peltaster fructicola genome reveals evolution from an invasive phytopathogen to an ectophytic parasite.</title>
        <authorList>
            <person name="Xu C."/>
            <person name="Chen H."/>
            <person name="Gleason M.L."/>
            <person name="Xu J.R."/>
            <person name="Liu H."/>
            <person name="Zhang R."/>
            <person name="Sun G."/>
        </authorList>
    </citation>
    <scope>NUCLEOTIDE SEQUENCE [LARGE SCALE GENOMIC DNA]</scope>
    <source>
        <strain evidence="27 28">LNHT1506</strain>
    </source>
</reference>
<evidence type="ECO:0000256" key="12">
    <source>
        <dbReference type="ARBA" id="ARBA00022989"/>
    </source>
</evidence>
<evidence type="ECO:0000256" key="13">
    <source>
        <dbReference type="ARBA" id="ARBA00023055"/>
    </source>
</evidence>
<comment type="catalytic activity">
    <reaction evidence="18">
        <text>a 1,2-diacyl-sn-glycero-3-phospho-L-serine(out) + ATP + H2O = a 1,2-diacyl-sn-glycero-3-phospho-L-serine(in) + ADP + phosphate + H(+)</text>
        <dbReference type="Rhea" id="RHEA:38567"/>
        <dbReference type="ChEBI" id="CHEBI:15377"/>
        <dbReference type="ChEBI" id="CHEBI:15378"/>
        <dbReference type="ChEBI" id="CHEBI:30616"/>
        <dbReference type="ChEBI" id="CHEBI:43474"/>
        <dbReference type="ChEBI" id="CHEBI:57262"/>
        <dbReference type="ChEBI" id="CHEBI:456216"/>
    </reaction>
    <physiologicalReaction direction="left-to-right" evidence="18">
        <dbReference type="Rhea" id="RHEA:38568"/>
    </physiologicalReaction>
</comment>
<evidence type="ECO:0000256" key="21">
    <source>
        <dbReference type="PIRSR" id="PIRSR606539-2"/>
    </source>
</evidence>
<dbReference type="PROSITE" id="PS00154">
    <property type="entry name" value="ATPASE_E1_E2"/>
    <property type="match status" value="1"/>
</dbReference>
<dbReference type="GO" id="GO:0007163">
    <property type="term" value="P:establishment or maintenance of cell polarity"/>
    <property type="evidence" value="ECO:0007669"/>
    <property type="project" value="UniProtKB-ARBA"/>
</dbReference>
<keyword evidence="10 22" id="KW-0460">Magnesium</keyword>
<dbReference type="SUPFAM" id="SSF81665">
    <property type="entry name" value="Calcium ATPase, transmembrane domain M"/>
    <property type="match status" value="1"/>
</dbReference>
<evidence type="ECO:0000256" key="3">
    <source>
        <dbReference type="ARBA" id="ARBA00008109"/>
    </source>
</evidence>
<comment type="cofactor">
    <cofactor evidence="1 22">
        <name>Mg(2+)</name>
        <dbReference type="ChEBI" id="CHEBI:18420"/>
    </cofactor>
</comment>
<dbReference type="Gene3D" id="2.70.150.10">
    <property type="entry name" value="Calcium-transporting ATPase, cytoplasmic transduction domain A"/>
    <property type="match status" value="1"/>
</dbReference>
<dbReference type="Proteomes" id="UP000503462">
    <property type="component" value="Chromosome 4"/>
</dbReference>
<feature type="binding site" evidence="21">
    <location>
        <position position="619"/>
    </location>
    <ligand>
        <name>ATP</name>
        <dbReference type="ChEBI" id="CHEBI:30616"/>
    </ligand>
</feature>
<dbReference type="Gene3D" id="3.40.1110.10">
    <property type="entry name" value="Calcium-transporting ATPase, cytoplasmic domain N"/>
    <property type="match status" value="1"/>
</dbReference>
<comment type="similarity">
    <text evidence="3 23">Belongs to the cation transport ATPase (P-type) (TC 3.A.3) family. Type IV subfamily.</text>
</comment>
<dbReference type="FunFam" id="3.40.1110.10:FF:000048">
    <property type="entry name" value="Phospholipid-transporting ATPase"/>
    <property type="match status" value="1"/>
</dbReference>
<feature type="binding site" evidence="21">
    <location>
        <position position="751"/>
    </location>
    <ligand>
        <name>ATP</name>
        <dbReference type="ChEBI" id="CHEBI:30616"/>
    </ligand>
</feature>
<comment type="subcellular location">
    <subcellularLocation>
        <location evidence="2">Cell membrane</location>
        <topology evidence="2">Multi-pass membrane protein</topology>
    </subcellularLocation>
    <subcellularLocation>
        <location evidence="23">Membrane</location>
        <topology evidence="23">Multi-pass membrane protein</topology>
    </subcellularLocation>
</comment>
<evidence type="ECO:0000259" key="26">
    <source>
        <dbReference type="Pfam" id="PF16212"/>
    </source>
</evidence>
<evidence type="ECO:0000256" key="17">
    <source>
        <dbReference type="ARBA" id="ARBA00050913"/>
    </source>
</evidence>
<dbReference type="FunFam" id="3.40.50.1000:FF:000108">
    <property type="entry name" value="Phospholipid-transporting ATPase"/>
    <property type="match status" value="1"/>
</dbReference>
<feature type="compositionally biased region" description="Polar residues" evidence="24">
    <location>
        <begin position="1365"/>
        <end position="1392"/>
    </location>
</feature>
<evidence type="ECO:0000256" key="23">
    <source>
        <dbReference type="RuleBase" id="RU362033"/>
    </source>
</evidence>
<keyword evidence="4" id="KW-0813">Transport</keyword>
<dbReference type="SUPFAM" id="SSF81660">
    <property type="entry name" value="Metal cation-transporting ATPase, ATP-binding domain N"/>
    <property type="match status" value="1"/>
</dbReference>
<comment type="catalytic activity">
    <reaction evidence="19">
        <text>a 1,2-diacyl-sn-glycero-3-phosphocholine(out) + ATP + H2O = a 1,2-diacyl-sn-glycero-3-phosphocholine(in) + ADP + phosphate + H(+)</text>
        <dbReference type="Rhea" id="RHEA:38583"/>
        <dbReference type="ChEBI" id="CHEBI:15377"/>
        <dbReference type="ChEBI" id="CHEBI:15378"/>
        <dbReference type="ChEBI" id="CHEBI:30616"/>
        <dbReference type="ChEBI" id="CHEBI:43474"/>
        <dbReference type="ChEBI" id="CHEBI:57643"/>
        <dbReference type="ChEBI" id="CHEBI:456216"/>
    </reaction>
    <physiologicalReaction direction="left-to-right" evidence="19">
        <dbReference type="Rhea" id="RHEA:38584"/>
    </physiologicalReaction>
</comment>
<dbReference type="InterPro" id="IPR032630">
    <property type="entry name" value="P_typ_ATPase_c"/>
</dbReference>
<feature type="binding site" evidence="21">
    <location>
        <position position="931"/>
    </location>
    <ligand>
        <name>ATP</name>
        <dbReference type="ChEBI" id="CHEBI:30616"/>
    </ligand>
</feature>
<feature type="transmembrane region" description="Helical" evidence="23">
    <location>
        <begin position="499"/>
        <end position="520"/>
    </location>
</feature>
<dbReference type="SFLD" id="SFLDF00027">
    <property type="entry name" value="p-type_atpase"/>
    <property type="match status" value="1"/>
</dbReference>
<keyword evidence="11 23" id="KW-1278">Translocase</keyword>
<dbReference type="GO" id="GO:0140351">
    <property type="term" value="F:glycosylceramide flippase activity"/>
    <property type="evidence" value="ECO:0007669"/>
    <property type="project" value="UniProtKB-ARBA"/>
</dbReference>
<keyword evidence="28" id="KW-1185">Reference proteome</keyword>
<evidence type="ECO:0000256" key="22">
    <source>
        <dbReference type="PIRSR" id="PIRSR606539-3"/>
    </source>
</evidence>
<keyword evidence="9 21" id="KW-0067">ATP-binding</keyword>
<feature type="region of interest" description="Disordered" evidence="24">
    <location>
        <begin position="268"/>
        <end position="290"/>
    </location>
</feature>
<dbReference type="GO" id="GO:0006897">
    <property type="term" value="P:endocytosis"/>
    <property type="evidence" value="ECO:0007669"/>
    <property type="project" value="UniProtKB-ARBA"/>
</dbReference>
<evidence type="ECO:0000256" key="6">
    <source>
        <dbReference type="ARBA" id="ARBA00022692"/>
    </source>
</evidence>
<evidence type="ECO:0000256" key="18">
    <source>
        <dbReference type="ARBA" id="ARBA00051303"/>
    </source>
</evidence>
<keyword evidence="12 23" id="KW-1133">Transmembrane helix</keyword>
<dbReference type="InterPro" id="IPR008250">
    <property type="entry name" value="ATPase_P-typ_transduc_dom_A_sf"/>
</dbReference>
<dbReference type="GO" id="GO:0005524">
    <property type="term" value="F:ATP binding"/>
    <property type="evidence" value="ECO:0007669"/>
    <property type="project" value="UniProtKB-UniRule"/>
</dbReference>
<feature type="transmembrane region" description="Helical" evidence="23">
    <location>
        <begin position="1201"/>
        <end position="1222"/>
    </location>
</feature>
<dbReference type="InterPro" id="IPR044492">
    <property type="entry name" value="P_typ_ATPase_HD_dom"/>
</dbReference>
<dbReference type="NCBIfam" id="TIGR01494">
    <property type="entry name" value="ATPase_P-type"/>
    <property type="match status" value="1"/>
</dbReference>
<evidence type="ECO:0000256" key="8">
    <source>
        <dbReference type="ARBA" id="ARBA00022741"/>
    </source>
</evidence>
<feature type="region of interest" description="Disordered" evidence="24">
    <location>
        <begin position="1496"/>
        <end position="1517"/>
    </location>
</feature>
<keyword evidence="6 23" id="KW-0812">Transmembrane</keyword>
<feature type="binding site" evidence="21">
    <location>
        <position position="815"/>
    </location>
    <ligand>
        <name>ATP</name>
        <dbReference type="ChEBI" id="CHEBI:30616"/>
    </ligand>
</feature>
<feature type="binding site" evidence="21">
    <location>
        <position position="618"/>
    </location>
    <ligand>
        <name>ATP</name>
        <dbReference type="ChEBI" id="CHEBI:30616"/>
    </ligand>
</feature>
<dbReference type="PRINTS" id="PR00119">
    <property type="entry name" value="CATATPASE"/>
</dbReference>
<feature type="binding site" evidence="21">
    <location>
        <position position="1064"/>
    </location>
    <ligand>
        <name>ATP</name>
        <dbReference type="ChEBI" id="CHEBI:30616"/>
    </ligand>
</feature>
<evidence type="ECO:0000256" key="10">
    <source>
        <dbReference type="ARBA" id="ARBA00022842"/>
    </source>
</evidence>
<dbReference type="PANTHER" id="PTHR24092">
    <property type="entry name" value="PROBABLE PHOSPHOLIPID-TRANSPORTING ATPASE"/>
    <property type="match status" value="1"/>
</dbReference>
<dbReference type="GO" id="GO:0000287">
    <property type="term" value="F:magnesium ion binding"/>
    <property type="evidence" value="ECO:0007669"/>
    <property type="project" value="UniProtKB-UniRule"/>
</dbReference>
<feature type="binding site" evidence="21">
    <location>
        <position position="1065"/>
    </location>
    <ligand>
        <name>ATP</name>
        <dbReference type="ChEBI" id="CHEBI:30616"/>
    </ligand>
</feature>
<dbReference type="CDD" id="cd02073">
    <property type="entry name" value="P-type_ATPase_APLT_Dnf-like"/>
    <property type="match status" value="1"/>
</dbReference>
<evidence type="ECO:0000256" key="14">
    <source>
        <dbReference type="ARBA" id="ARBA00023136"/>
    </source>
</evidence>
<dbReference type="Pfam" id="PF16212">
    <property type="entry name" value="PhoLip_ATPase_C"/>
    <property type="match status" value="1"/>
</dbReference>
<feature type="compositionally biased region" description="Polar residues" evidence="24">
    <location>
        <begin position="1497"/>
        <end position="1508"/>
    </location>
</feature>
<dbReference type="EC" id="7.6.2.1" evidence="23"/>
<feature type="domain" description="P-type ATPase C-terminal" evidence="26">
    <location>
        <begin position="1087"/>
        <end position="1337"/>
    </location>
</feature>
<name>A0A6H0XZ76_9PEZI</name>
<dbReference type="SFLD" id="SFLDS00003">
    <property type="entry name" value="Haloacid_Dehalogenase"/>
    <property type="match status" value="1"/>
</dbReference>
<feature type="transmembrane region" description="Helical" evidence="23">
    <location>
        <begin position="1150"/>
        <end position="1171"/>
    </location>
</feature>
<comment type="catalytic activity">
    <reaction evidence="17">
        <text>a beta-D-glucosyl-(1&lt;-&gt;1')-N-acylsphing-4-enine(out) + ATP + H2O = a beta-D-glucosyl-(1&lt;-&gt;1')-N-acylsphing-4-enine(in) + ADP + phosphate + H(+)</text>
        <dbReference type="Rhea" id="RHEA:66036"/>
        <dbReference type="ChEBI" id="CHEBI:15377"/>
        <dbReference type="ChEBI" id="CHEBI:15378"/>
        <dbReference type="ChEBI" id="CHEBI:22801"/>
        <dbReference type="ChEBI" id="CHEBI:30616"/>
        <dbReference type="ChEBI" id="CHEBI:43474"/>
        <dbReference type="ChEBI" id="CHEBI:456216"/>
    </reaction>
    <physiologicalReaction direction="left-to-right" evidence="17">
        <dbReference type="Rhea" id="RHEA:66037"/>
    </physiologicalReaction>
</comment>
<keyword evidence="13" id="KW-0445">Lipid transport</keyword>
<feature type="binding site" evidence="22">
    <location>
        <position position="1061"/>
    </location>
    <ligand>
        <name>Mg(2+)</name>
        <dbReference type="ChEBI" id="CHEBI:18420"/>
    </ligand>
</feature>
<dbReference type="SUPFAM" id="SSF81653">
    <property type="entry name" value="Calcium ATPase, transduction domain A"/>
    <property type="match status" value="1"/>
</dbReference>
<dbReference type="NCBIfam" id="TIGR01652">
    <property type="entry name" value="ATPase-Plipid"/>
    <property type="match status" value="1"/>
</dbReference>
<protein>
    <recommendedName>
        <fullName evidence="23">Phospholipid-transporting ATPase</fullName>
        <ecNumber evidence="23">7.6.2.1</ecNumber>
    </recommendedName>
</protein>
<gene>
    <name evidence="27" type="ORF">AMS68_005488</name>
</gene>
<dbReference type="InterPro" id="IPR023299">
    <property type="entry name" value="ATPase_P-typ_cyto_dom_N"/>
</dbReference>
<feature type="compositionally biased region" description="Basic and acidic residues" evidence="24">
    <location>
        <begin position="1458"/>
        <end position="1469"/>
    </location>
</feature>
<keyword evidence="14 23" id="KW-0472">Membrane</keyword>
<dbReference type="GO" id="GO:1990531">
    <property type="term" value="C:phospholipid-translocating ATPase complex"/>
    <property type="evidence" value="ECO:0007669"/>
    <property type="project" value="UniProtKB-ARBA"/>
</dbReference>
<keyword evidence="8 21" id="KW-0547">Nucleotide-binding</keyword>
<dbReference type="InterPro" id="IPR006539">
    <property type="entry name" value="P-type_ATPase_IV"/>
</dbReference>
<feature type="binding site" evidence="21">
    <location>
        <position position="792"/>
    </location>
    <ligand>
        <name>ATP</name>
        <dbReference type="ChEBI" id="CHEBI:30616"/>
    </ligand>
</feature>
<feature type="transmembrane region" description="Helical" evidence="23">
    <location>
        <begin position="1119"/>
        <end position="1138"/>
    </location>
</feature>
<evidence type="ECO:0000256" key="16">
    <source>
        <dbReference type="ARBA" id="ARBA00049128"/>
    </source>
</evidence>
<dbReference type="FunFam" id="3.40.50.1000:FF:000001">
    <property type="entry name" value="Phospholipid-transporting ATPase IC"/>
    <property type="match status" value="1"/>
</dbReference>
<feature type="active site" description="4-aspartylphosphate intermediate" evidence="20">
    <location>
        <position position="617"/>
    </location>
</feature>
<evidence type="ECO:0000259" key="25">
    <source>
        <dbReference type="Pfam" id="PF16209"/>
    </source>
</evidence>
<dbReference type="InterPro" id="IPR036412">
    <property type="entry name" value="HAD-like_sf"/>
</dbReference>
<evidence type="ECO:0000256" key="19">
    <source>
        <dbReference type="ARBA" id="ARBA00052223"/>
    </source>
</evidence>
<comment type="catalytic activity">
    <reaction evidence="16">
        <text>a 1,2-diacyl-sn-glycero-3-phosphoethanolamine(out) + ATP + H2O = a 1,2-diacyl-sn-glycero-3-phosphoethanolamine(in) + ADP + phosphate + H(+)</text>
        <dbReference type="Rhea" id="RHEA:66132"/>
        <dbReference type="ChEBI" id="CHEBI:15377"/>
        <dbReference type="ChEBI" id="CHEBI:15378"/>
        <dbReference type="ChEBI" id="CHEBI:30616"/>
        <dbReference type="ChEBI" id="CHEBI:43474"/>
        <dbReference type="ChEBI" id="CHEBI:64612"/>
        <dbReference type="ChEBI" id="CHEBI:456216"/>
    </reaction>
    <physiologicalReaction direction="left-to-right" evidence="16">
        <dbReference type="Rhea" id="RHEA:66133"/>
    </physiologicalReaction>
</comment>
<dbReference type="OrthoDB" id="377733at2759"/>
<dbReference type="Pfam" id="PF16209">
    <property type="entry name" value="PhoLip_ATPase_N"/>
    <property type="match status" value="1"/>
</dbReference>
<feature type="binding site" evidence="21">
    <location>
        <position position="617"/>
    </location>
    <ligand>
        <name>ATP</name>
        <dbReference type="ChEBI" id="CHEBI:30616"/>
    </ligand>
</feature>
<dbReference type="InterPro" id="IPR023214">
    <property type="entry name" value="HAD_sf"/>
</dbReference>
<evidence type="ECO:0000256" key="4">
    <source>
        <dbReference type="ARBA" id="ARBA00022448"/>
    </source>
</evidence>
<feature type="transmembrane region" description="Helical" evidence="23">
    <location>
        <begin position="1242"/>
        <end position="1260"/>
    </location>
</feature>
<organism evidence="27 28">
    <name type="scientific">Peltaster fructicola</name>
    <dbReference type="NCBI Taxonomy" id="286661"/>
    <lineage>
        <taxon>Eukaryota</taxon>
        <taxon>Fungi</taxon>
        <taxon>Dikarya</taxon>
        <taxon>Ascomycota</taxon>
        <taxon>Pezizomycotina</taxon>
        <taxon>Dothideomycetes</taxon>
        <taxon>Dothideomycetes incertae sedis</taxon>
        <taxon>Peltaster</taxon>
    </lineage>
</organism>
<feature type="region of interest" description="Disordered" evidence="24">
    <location>
        <begin position="1"/>
        <end position="72"/>
    </location>
</feature>
<evidence type="ECO:0000313" key="28">
    <source>
        <dbReference type="Proteomes" id="UP000503462"/>
    </source>
</evidence>
<evidence type="ECO:0000256" key="20">
    <source>
        <dbReference type="PIRSR" id="PIRSR606539-1"/>
    </source>
</evidence>